<dbReference type="EMBL" id="CAJOBD010001345">
    <property type="protein sequence ID" value="CAF3789954.1"/>
    <property type="molecule type" value="Genomic_DNA"/>
</dbReference>
<evidence type="ECO:0000313" key="3">
    <source>
        <dbReference type="EMBL" id="CAF1017838.1"/>
    </source>
</evidence>
<evidence type="ECO:0000313" key="4">
    <source>
        <dbReference type="EMBL" id="CAF3789954.1"/>
    </source>
</evidence>
<gene>
    <name evidence="4" type="ORF">JBS370_LOCUS14684</name>
    <name evidence="3" type="ORF">ZHD862_LOCUS13377</name>
</gene>
<evidence type="ECO:0000256" key="1">
    <source>
        <dbReference type="SAM" id="Phobius"/>
    </source>
</evidence>
<dbReference type="SUPFAM" id="SSF50911">
    <property type="entry name" value="Mannose 6-phosphate receptor domain"/>
    <property type="match status" value="1"/>
</dbReference>
<keyword evidence="1" id="KW-0812">Transmembrane</keyword>
<feature type="chain" id="PRO_5036224703" evidence="2">
    <location>
        <begin position="19"/>
        <end position="205"/>
    </location>
</feature>
<sequence length="205" mass="23342">MFLSSYYFFIVFIPIIISDPTCIYDIKDGLKLDIRTLGFTNGKKPKYDQISNINPTTKTLNWNGCFSYSKSDNGNCTNAAACYTDSISNTSIIIAKQDSVQFKYNYGSSILSYQFSNIHLTVFLICRDQDEETTIGYQNDISTYSIYIQSRCCCPGMCSYSTHSISPTIILIIIIIIFLFGYIIGSIIFLKYDHNSTKLKHFLCF</sequence>
<dbReference type="EMBL" id="CAJNOT010000548">
    <property type="protein sequence ID" value="CAF1017838.1"/>
    <property type="molecule type" value="Genomic_DNA"/>
</dbReference>
<dbReference type="Proteomes" id="UP000663864">
    <property type="component" value="Unassembled WGS sequence"/>
</dbReference>
<organism evidence="3 5">
    <name type="scientific">Rotaria sordida</name>
    <dbReference type="NCBI Taxonomy" id="392033"/>
    <lineage>
        <taxon>Eukaryota</taxon>
        <taxon>Metazoa</taxon>
        <taxon>Spiralia</taxon>
        <taxon>Gnathifera</taxon>
        <taxon>Rotifera</taxon>
        <taxon>Eurotatoria</taxon>
        <taxon>Bdelloidea</taxon>
        <taxon>Philodinida</taxon>
        <taxon>Philodinidae</taxon>
        <taxon>Rotaria</taxon>
    </lineage>
</organism>
<keyword evidence="1" id="KW-1133">Transmembrane helix</keyword>
<protein>
    <submittedName>
        <fullName evidence="3">Uncharacterized protein</fullName>
    </submittedName>
</protein>
<accession>A0A814I1D1</accession>
<evidence type="ECO:0000313" key="5">
    <source>
        <dbReference type="Proteomes" id="UP000663864"/>
    </source>
</evidence>
<feature type="transmembrane region" description="Helical" evidence="1">
    <location>
        <begin position="169"/>
        <end position="190"/>
    </location>
</feature>
<proteinExistence type="predicted"/>
<keyword evidence="1" id="KW-0472">Membrane</keyword>
<evidence type="ECO:0000256" key="2">
    <source>
        <dbReference type="SAM" id="SignalP"/>
    </source>
</evidence>
<dbReference type="AlphaFoldDB" id="A0A814I1D1"/>
<name>A0A814I1D1_9BILA</name>
<keyword evidence="2" id="KW-0732">Signal</keyword>
<dbReference type="Proteomes" id="UP000663836">
    <property type="component" value="Unassembled WGS sequence"/>
</dbReference>
<reference evidence="3" key="1">
    <citation type="submission" date="2021-02" db="EMBL/GenBank/DDBJ databases">
        <authorList>
            <person name="Nowell W R."/>
        </authorList>
    </citation>
    <scope>NUCLEOTIDE SEQUENCE</scope>
</reference>
<feature type="signal peptide" evidence="2">
    <location>
        <begin position="1"/>
        <end position="18"/>
    </location>
</feature>
<comment type="caution">
    <text evidence="3">The sequence shown here is derived from an EMBL/GenBank/DDBJ whole genome shotgun (WGS) entry which is preliminary data.</text>
</comment>
<dbReference type="InterPro" id="IPR009011">
    <property type="entry name" value="Man6P_isomerase_rcpt-bd_dom_sf"/>
</dbReference>